<evidence type="ECO:0000259" key="3">
    <source>
        <dbReference type="PROSITE" id="PS51737"/>
    </source>
</evidence>
<dbReference type="Pfam" id="PF13408">
    <property type="entry name" value="Zn_ribbon_recom"/>
    <property type="match status" value="1"/>
</dbReference>
<accession>A0AA97H450</accession>
<evidence type="ECO:0000259" key="2">
    <source>
        <dbReference type="PROSITE" id="PS51736"/>
    </source>
</evidence>
<dbReference type="PANTHER" id="PTHR30461:SF23">
    <property type="entry name" value="DNA RECOMBINASE-RELATED"/>
    <property type="match status" value="1"/>
</dbReference>
<evidence type="ECO:0000256" key="1">
    <source>
        <dbReference type="SAM" id="Coils"/>
    </source>
</evidence>
<dbReference type="Proteomes" id="UP001300604">
    <property type="component" value="Chromosome"/>
</dbReference>
<reference evidence="4 5" key="2">
    <citation type="submission" date="2024-06" db="EMBL/GenBank/DDBJ databases">
        <title>Caproicibacterium argilliputei sp. nov, a novel caproic acid producing anaerobic bacterium isolated from pit mud.</title>
        <authorList>
            <person name="Xia S."/>
        </authorList>
    </citation>
    <scope>NUCLEOTIDE SEQUENCE [LARGE SCALE GENOMIC DNA]</scope>
    <source>
        <strain evidence="4 5">ZCY20-5</strain>
    </source>
</reference>
<feature type="domain" description="Resolvase/invertase-type recombinase catalytic" evidence="2">
    <location>
        <begin position="3"/>
        <end position="147"/>
    </location>
</feature>
<dbReference type="GO" id="GO:0003677">
    <property type="term" value="F:DNA binding"/>
    <property type="evidence" value="ECO:0007669"/>
    <property type="project" value="InterPro"/>
</dbReference>
<dbReference type="Gene3D" id="3.40.50.1390">
    <property type="entry name" value="Resolvase, N-terminal catalytic domain"/>
    <property type="match status" value="1"/>
</dbReference>
<dbReference type="InterPro" id="IPR011109">
    <property type="entry name" value="DNA_bind_recombinase_dom"/>
</dbReference>
<dbReference type="InterPro" id="IPR036162">
    <property type="entry name" value="Resolvase-like_N_sf"/>
</dbReference>
<feature type="coiled-coil region" evidence="1">
    <location>
        <begin position="405"/>
        <end position="432"/>
    </location>
</feature>
<dbReference type="CDD" id="cd00338">
    <property type="entry name" value="Ser_Recombinase"/>
    <property type="match status" value="1"/>
</dbReference>
<dbReference type="GO" id="GO:0000150">
    <property type="term" value="F:DNA strand exchange activity"/>
    <property type="evidence" value="ECO:0007669"/>
    <property type="project" value="InterPro"/>
</dbReference>
<dbReference type="InterPro" id="IPR006119">
    <property type="entry name" value="Resolv_N"/>
</dbReference>
<protein>
    <submittedName>
        <fullName evidence="4">Recombinase family protein</fullName>
    </submittedName>
</protein>
<dbReference type="Pfam" id="PF07508">
    <property type="entry name" value="Recombinase"/>
    <property type="match status" value="1"/>
</dbReference>
<reference evidence="5" key="3">
    <citation type="submission" date="2024-06" db="EMBL/GenBank/DDBJ databases">
        <authorList>
            <person name="Zeng C."/>
        </authorList>
    </citation>
    <scope>NUCLEOTIDE SEQUENCE [LARGE SCALE GENOMIC DNA]</scope>
    <source>
        <strain evidence="5">ZCY20-5</strain>
    </source>
</reference>
<dbReference type="SMART" id="SM00857">
    <property type="entry name" value="Resolvase"/>
    <property type="match status" value="1"/>
</dbReference>
<evidence type="ECO:0000313" key="5">
    <source>
        <dbReference type="Proteomes" id="UP001300604"/>
    </source>
</evidence>
<keyword evidence="1" id="KW-0175">Coiled coil</keyword>
<dbReference type="InterPro" id="IPR025827">
    <property type="entry name" value="Zn_ribbon_recom_dom"/>
</dbReference>
<name>A0AA97H450_9FIRM</name>
<sequence>MKNAVIYARYSSDAQKETSITDQLRDCRKYAQEQGYTIVHEYCDEAATGKNDEREQFQQMLLDSAKELFEVVIVWKLDRFARNRNESALNKLKLKKNGVRVLSAMEHIPEGPEGIILESVLEGLAEYYIYDLVEKTTRGQRGLALQAKHVGGHPLLGYTVDKDKNYVVDEYNAETVRMIFRMYASGNSYSQIIDTLNNQGRKTSVGKPFGKNSLHDILKNERYIGIYTYSKIPRKNGKRNSHAENGEDKLIRIPGGMPAIINNEDWERVQKRMKSNKKAPAAHKAKVDYLLSGKIFCGECGGAMVGESSGTTGKYNYYVCNAKKRLRNCKKKDIRKEVIESAVLDFTVNYVLSEEVCNALADMAHAESMKESGNKETIAAIKHQQLKNKAELDNMLNAIKAGIFTKSTKELLEQLEHEKDFLAEQLEEAKFFNSEALSKEAVSKWLSQFKKGNVNDVVFCHRLIETFINAVYVYDNGTVTVTYNWDSENEHKIPFSDLKQSSSAAPTPRNSGFSPGFGGFFIPSFLAFGQVLSELIVQGSRLKKPRKLFFCFRGSYSTLQLLQRFSVKPFLYASIICKISDFGRTPTDCAVSCPFFRKASVGMLMT</sequence>
<keyword evidence="5" id="KW-1185">Reference proteome</keyword>
<dbReference type="AlphaFoldDB" id="A0AA97H450"/>
<dbReference type="PROSITE" id="PS51737">
    <property type="entry name" value="RECOMBINASE_DNA_BIND"/>
    <property type="match status" value="1"/>
</dbReference>
<proteinExistence type="predicted"/>
<dbReference type="EMBL" id="CP135996">
    <property type="protein sequence ID" value="WOC33018.1"/>
    <property type="molecule type" value="Genomic_DNA"/>
</dbReference>
<dbReference type="PANTHER" id="PTHR30461">
    <property type="entry name" value="DNA-INVERTASE FROM LAMBDOID PROPHAGE"/>
    <property type="match status" value="1"/>
</dbReference>
<gene>
    <name evidence="4" type="ORF">PXC00_03835</name>
</gene>
<dbReference type="InterPro" id="IPR038109">
    <property type="entry name" value="DNA_bind_recomb_sf"/>
</dbReference>
<dbReference type="Pfam" id="PF00239">
    <property type="entry name" value="Resolvase"/>
    <property type="match status" value="1"/>
</dbReference>
<dbReference type="KEGG" id="carl:PXC00_03835"/>
<evidence type="ECO:0000313" key="4">
    <source>
        <dbReference type="EMBL" id="WOC33018.1"/>
    </source>
</evidence>
<dbReference type="SUPFAM" id="SSF53041">
    <property type="entry name" value="Resolvase-like"/>
    <property type="match status" value="1"/>
</dbReference>
<dbReference type="RefSeq" id="WP_316935091.1">
    <property type="nucleotide sequence ID" value="NZ_CP135996.1"/>
</dbReference>
<dbReference type="PROSITE" id="PS51736">
    <property type="entry name" value="RECOMBINASES_3"/>
    <property type="match status" value="1"/>
</dbReference>
<organism evidence="4 5">
    <name type="scientific">Caproicibacterium argilliputei</name>
    <dbReference type="NCBI Taxonomy" id="3030016"/>
    <lineage>
        <taxon>Bacteria</taxon>
        <taxon>Bacillati</taxon>
        <taxon>Bacillota</taxon>
        <taxon>Clostridia</taxon>
        <taxon>Eubacteriales</taxon>
        <taxon>Oscillospiraceae</taxon>
        <taxon>Caproicibacterium</taxon>
    </lineage>
</organism>
<dbReference type="InterPro" id="IPR050639">
    <property type="entry name" value="SSR_resolvase"/>
</dbReference>
<dbReference type="Gene3D" id="3.90.1750.20">
    <property type="entry name" value="Putative Large Serine Recombinase, Chain B, Domain 2"/>
    <property type="match status" value="1"/>
</dbReference>
<reference evidence="5" key="1">
    <citation type="submission" date="2024-06" db="EMBL/GenBank/DDBJ databases">
        <title>Caproicibacterium argilliputei sp. nov, a novel caproic acid producing anaerobic bacterium isolated from pit mud.</title>
        <authorList>
            <person name="Zeng C."/>
        </authorList>
    </citation>
    <scope>NUCLEOTIDE SEQUENCE [LARGE SCALE GENOMIC DNA]</scope>
    <source>
        <strain evidence="5">ZCY20-5</strain>
    </source>
</reference>
<feature type="domain" description="Recombinase" evidence="3">
    <location>
        <begin position="155"/>
        <end position="279"/>
    </location>
</feature>